<evidence type="ECO:0000313" key="2">
    <source>
        <dbReference type="Proteomes" id="UP000426246"/>
    </source>
</evidence>
<keyword evidence="2" id="KW-1185">Reference proteome</keyword>
<evidence type="ECO:0000313" key="1">
    <source>
        <dbReference type="EMBL" id="QGQ98279.1"/>
    </source>
</evidence>
<proteinExistence type="predicted"/>
<dbReference type="OrthoDB" id="9914550at2"/>
<sequence>MKIHRLSIVVGEGKSEVFYRDFICNATKDYYILPKDKRVKKTAIEQVEVHGVTHERYYAAVWLANVDNAKEFVAKLQQMAIDHFELCEKLAQQGLELAKANTILPEITN</sequence>
<dbReference type="Proteomes" id="UP000426246">
    <property type="component" value="Chromosome"/>
</dbReference>
<dbReference type="RefSeq" id="WP_155703381.1">
    <property type="nucleotide sequence ID" value="NZ_CP034235.1"/>
</dbReference>
<organism evidence="1 2">
    <name type="scientific">Paenibacillus psychroresistens</name>
    <dbReference type="NCBI Taxonomy" id="1778678"/>
    <lineage>
        <taxon>Bacteria</taxon>
        <taxon>Bacillati</taxon>
        <taxon>Bacillota</taxon>
        <taxon>Bacilli</taxon>
        <taxon>Bacillales</taxon>
        <taxon>Paenibacillaceae</taxon>
        <taxon>Paenibacillus</taxon>
    </lineage>
</organism>
<dbReference type="EMBL" id="CP034235">
    <property type="protein sequence ID" value="QGQ98279.1"/>
    <property type="molecule type" value="Genomic_DNA"/>
</dbReference>
<gene>
    <name evidence="1" type="ORF">EHS13_27040</name>
</gene>
<dbReference type="AlphaFoldDB" id="A0A6B8RQL1"/>
<accession>A0A6B8RQL1</accession>
<dbReference type="KEGG" id="ppsc:EHS13_27040"/>
<protein>
    <submittedName>
        <fullName evidence="1">Uncharacterized protein</fullName>
    </submittedName>
</protein>
<reference evidence="2" key="1">
    <citation type="submission" date="2018-11" db="EMBL/GenBank/DDBJ databases">
        <title>Complete genome sequence of Paenibacillus sp. ML311-T8.</title>
        <authorList>
            <person name="Nam Y.-D."/>
            <person name="Kang J."/>
            <person name="Chung W.-H."/>
            <person name="Park Y.S."/>
        </authorList>
    </citation>
    <scope>NUCLEOTIDE SEQUENCE [LARGE SCALE GENOMIC DNA]</scope>
    <source>
        <strain evidence="2">ML311-T8</strain>
    </source>
</reference>
<name>A0A6B8RQL1_9BACL</name>